<evidence type="ECO:0000256" key="6">
    <source>
        <dbReference type="SAM" id="MobiDB-lite"/>
    </source>
</evidence>
<keyword evidence="3" id="KW-0805">Transcription regulation</keyword>
<keyword evidence="9" id="KW-1185">Reference proteome</keyword>
<dbReference type="SMART" id="SM00353">
    <property type="entry name" value="HLH"/>
    <property type="match status" value="1"/>
</dbReference>
<evidence type="ECO:0000256" key="2">
    <source>
        <dbReference type="ARBA" id="ARBA00022491"/>
    </source>
</evidence>
<evidence type="ECO:0000313" key="9">
    <source>
        <dbReference type="Proteomes" id="UP000261620"/>
    </source>
</evidence>
<dbReference type="PANTHER" id="PTHR10985">
    <property type="entry name" value="BASIC HELIX-LOOP-HELIX TRANSCRIPTION FACTOR, HES-RELATED"/>
    <property type="match status" value="1"/>
</dbReference>
<dbReference type="InterPro" id="IPR011598">
    <property type="entry name" value="bHLH_dom"/>
</dbReference>
<dbReference type="Ensembl" id="ENSMMOT00000012951.1">
    <property type="protein sequence ID" value="ENSMMOP00000012740.1"/>
    <property type="gene ID" value="ENSMMOG00000009789.1"/>
</dbReference>
<dbReference type="STRING" id="94237.ENSMMOP00000012740"/>
<proteinExistence type="predicted"/>
<dbReference type="AlphaFoldDB" id="A0A3Q4B555"/>
<keyword evidence="5" id="KW-0539">Nucleus</keyword>
<evidence type="ECO:0000256" key="5">
    <source>
        <dbReference type="ARBA" id="ARBA00023242"/>
    </source>
</evidence>
<dbReference type="InterPro" id="IPR050370">
    <property type="entry name" value="HES_HEY"/>
</dbReference>
<reference evidence="8" key="1">
    <citation type="submission" date="2025-08" db="UniProtKB">
        <authorList>
            <consortium name="Ensembl"/>
        </authorList>
    </citation>
    <scope>IDENTIFICATION</scope>
</reference>
<feature type="domain" description="BHLH" evidence="7">
    <location>
        <begin position="16"/>
        <end position="73"/>
    </location>
</feature>
<reference evidence="8" key="2">
    <citation type="submission" date="2025-09" db="UniProtKB">
        <authorList>
            <consortium name="Ensembl"/>
        </authorList>
    </citation>
    <scope>IDENTIFICATION</scope>
</reference>
<dbReference type="Proteomes" id="UP000261620">
    <property type="component" value="Unplaced"/>
</dbReference>
<protein>
    <recommendedName>
        <fullName evidence="7">BHLH domain-containing protein</fullName>
    </recommendedName>
</protein>
<evidence type="ECO:0000256" key="4">
    <source>
        <dbReference type="ARBA" id="ARBA00023163"/>
    </source>
</evidence>
<dbReference type="SUPFAM" id="SSF47459">
    <property type="entry name" value="HLH, helix-loop-helix DNA-binding domain"/>
    <property type="match status" value="1"/>
</dbReference>
<organism evidence="8 9">
    <name type="scientific">Mola mola</name>
    <name type="common">Ocean sunfish</name>
    <name type="synonym">Tetraodon mola</name>
    <dbReference type="NCBI Taxonomy" id="94237"/>
    <lineage>
        <taxon>Eukaryota</taxon>
        <taxon>Metazoa</taxon>
        <taxon>Chordata</taxon>
        <taxon>Craniata</taxon>
        <taxon>Vertebrata</taxon>
        <taxon>Euteleostomi</taxon>
        <taxon>Actinopterygii</taxon>
        <taxon>Neopterygii</taxon>
        <taxon>Teleostei</taxon>
        <taxon>Neoteleostei</taxon>
        <taxon>Acanthomorphata</taxon>
        <taxon>Eupercaria</taxon>
        <taxon>Tetraodontiformes</taxon>
        <taxon>Molidae</taxon>
        <taxon>Mola</taxon>
    </lineage>
</organism>
<keyword evidence="4" id="KW-0804">Transcription</keyword>
<dbReference type="Pfam" id="PF00010">
    <property type="entry name" value="HLH"/>
    <property type="match status" value="1"/>
</dbReference>
<feature type="compositionally biased region" description="Low complexity" evidence="6">
    <location>
        <begin position="149"/>
        <end position="159"/>
    </location>
</feature>
<dbReference type="GO" id="GO:0046983">
    <property type="term" value="F:protein dimerization activity"/>
    <property type="evidence" value="ECO:0007669"/>
    <property type="project" value="InterPro"/>
</dbReference>
<dbReference type="Gene3D" id="4.10.280.10">
    <property type="entry name" value="Helix-loop-helix DNA-binding domain"/>
    <property type="match status" value="1"/>
</dbReference>
<comment type="subcellular location">
    <subcellularLocation>
        <location evidence="1">Nucleus</location>
    </subcellularLocation>
</comment>
<sequence>MKCSKSFCHFNVLLLTPKFSKPQMEKRRRERINHSLETLRLLMLESTHDENLKNPKVGKAEILESVVHFLKMGKERKGHGPLRQQRPMCGGQHTYREGRRSCLLKVGQFIGSKSKECVENTGGAVRASLALPEPQTQTSYPGHVKAQESSPASSPQQHHAITRPYLTQSSGLLYDTQELFSSTEAPAHINDPVWRPWPQ</sequence>
<dbReference type="InterPro" id="IPR036638">
    <property type="entry name" value="HLH_DNA-bd_sf"/>
</dbReference>
<dbReference type="PROSITE" id="PS50888">
    <property type="entry name" value="BHLH"/>
    <property type="match status" value="1"/>
</dbReference>
<feature type="region of interest" description="Disordered" evidence="6">
    <location>
        <begin position="130"/>
        <end position="159"/>
    </location>
</feature>
<dbReference type="CDD" id="cd11462">
    <property type="entry name" value="bHLH-O_HES7"/>
    <property type="match status" value="1"/>
</dbReference>
<evidence type="ECO:0000256" key="1">
    <source>
        <dbReference type="ARBA" id="ARBA00004123"/>
    </source>
</evidence>
<evidence type="ECO:0000313" key="8">
    <source>
        <dbReference type="Ensembl" id="ENSMMOP00000012740.1"/>
    </source>
</evidence>
<evidence type="ECO:0000256" key="3">
    <source>
        <dbReference type="ARBA" id="ARBA00023015"/>
    </source>
</evidence>
<accession>A0A3Q4B555</accession>
<dbReference type="OMA" id="QRPACAC"/>
<dbReference type="GO" id="GO:0005634">
    <property type="term" value="C:nucleus"/>
    <property type="evidence" value="ECO:0007669"/>
    <property type="project" value="UniProtKB-SubCell"/>
</dbReference>
<evidence type="ECO:0000259" key="7">
    <source>
        <dbReference type="PROSITE" id="PS50888"/>
    </source>
</evidence>
<name>A0A3Q4B555_MOLML</name>
<keyword evidence="2" id="KW-0678">Repressor</keyword>
<dbReference type="InterPro" id="IPR032644">
    <property type="entry name" value="HES-7_bHLH-O"/>
</dbReference>